<dbReference type="EMBL" id="JACRSQ010000003">
    <property type="protein sequence ID" value="MBC8542567.1"/>
    <property type="molecule type" value="Genomic_DNA"/>
</dbReference>
<organism evidence="1 2">
    <name type="scientific">Bianquea renquensis</name>
    <dbReference type="NCBI Taxonomy" id="2763661"/>
    <lineage>
        <taxon>Bacteria</taxon>
        <taxon>Bacillati</taxon>
        <taxon>Bacillota</taxon>
        <taxon>Clostridia</taxon>
        <taxon>Eubacteriales</taxon>
        <taxon>Bianqueaceae</taxon>
        <taxon>Bianquea</taxon>
    </lineage>
</organism>
<dbReference type="AlphaFoldDB" id="A0A926HWC4"/>
<dbReference type="RefSeq" id="WP_177713556.1">
    <property type="nucleotide sequence ID" value="NZ_JACRSQ010000003.1"/>
</dbReference>
<keyword evidence="2" id="KW-1185">Reference proteome</keyword>
<dbReference type="Pfam" id="PF09148">
    <property type="entry name" value="DUF1934"/>
    <property type="match status" value="1"/>
</dbReference>
<evidence type="ECO:0000313" key="1">
    <source>
        <dbReference type="EMBL" id="MBC8542567.1"/>
    </source>
</evidence>
<comment type="caution">
    <text evidence="1">The sequence shown here is derived from an EMBL/GenBank/DDBJ whole genome shotgun (WGS) entry which is preliminary data.</text>
</comment>
<protein>
    <submittedName>
        <fullName evidence="1">DUF1934 domain-containing protein</fullName>
    </submittedName>
</protein>
<sequence>MEKNVVVSIVGMHRVGDEEGQPQEIEVVSPGQYYEKGGKTYLTYSEFLDPNDPALETRATVKLEDGKVTLSRMGSIGTQMTFIQGQKSRVYYNTPFGMMEMGITTRRVKIQRDEHRLQICIDYALEVNNQFNGANKITIHVADHTQKVNLA</sequence>
<dbReference type="Gene3D" id="2.40.128.20">
    <property type="match status" value="1"/>
</dbReference>
<dbReference type="InterPro" id="IPR012674">
    <property type="entry name" value="Calycin"/>
</dbReference>
<reference evidence="1" key="1">
    <citation type="submission" date="2020-08" db="EMBL/GenBank/DDBJ databases">
        <title>Genome public.</title>
        <authorList>
            <person name="Liu C."/>
            <person name="Sun Q."/>
        </authorList>
    </citation>
    <scope>NUCLEOTIDE SEQUENCE</scope>
    <source>
        <strain evidence="1">NSJ-32</strain>
    </source>
</reference>
<dbReference type="InterPro" id="IPR015231">
    <property type="entry name" value="DUF1934"/>
</dbReference>
<dbReference type="Proteomes" id="UP000657006">
    <property type="component" value="Unassembled WGS sequence"/>
</dbReference>
<accession>A0A926HWC4</accession>
<gene>
    <name evidence="1" type="ORF">H8730_03265</name>
</gene>
<proteinExistence type="predicted"/>
<evidence type="ECO:0000313" key="2">
    <source>
        <dbReference type="Proteomes" id="UP000657006"/>
    </source>
</evidence>
<dbReference type="SUPFAM" id="SSF50814">
    <property type="entry name" value="Lipocalins"/>
    <property type="match status" value="1"/>
</dbReference>
<name>A0A926HWC4_9FIRM</name>